<reference evidence="2 3" key="1">
    <citation type="submission" date="2016-11" db="EMBL/GenBank/DDBJ databases">
        <title>Trade-off between light-utilization and light-protection in marine flavobacteria.</title>
        <authorList>
            <person name="Kumagai Y."/>
        </authorList>
    </citation>
    <scope>NUCLEOTIDE SEQUENCE [LARGE SCALE GENOMIC DNA]</scope>
    <source>
        <strain evidence="2 3">NBRC 107125</strain>
    </source>
</reference>
<proteinExistence type="predicted"/>
<gene>
    <name evidence="2" type="ORF">BST96_06820</name>
</gene>
<dbReference type="AlphaFoldDB" id="A0A1X9N9J5"/>
<dbReference type="STRING" id="716816.BST96_06820"/>
<name>A0A1X9N9J5_9GAMM</name>
<dbReference type="OrthoDB" id="5450709at2"/>
<keyword evidence="3" id="KW-1185">Reference proteome</keyword>
<evidence type="ECO:0000313" key="3">
    <source>
        <dbReference type="Proteomes" id="UP000193450"/>
    </source>
</evidence>
<evidence type="ECO:0000313" key="2">
    <source>
        <dbReference type="EMBL" id="ARN73851.1"/>
    </source>
</evidence>
<accession>A0A1X9N9J5</accession>
<feature type="chain" id="PRO_5012575583" evidence="1">
    <location>
        <begin position="23"/>
        <end position="348"/>
    </location>
</feature>
<dbReference type="Proteomes" id="UP000193450">
    <property type="component" value="Chromosome"/>
</dbReference>
<sequence>MLLFRSLTIPLIALSLSSAVLADASHRADSHGPIGVMGEHMHKEGEVMFSYRYMLMEMDGNLDGTSSVSTDEILEDYRVAPENMTMEMHMLGAMYAPSDDLTLMLMVPLINNEMDHTMQMMGGMGGMGMMMPMRSEFTTETDGVGDIKVGGLYRLNQTDDSTLILNMTLSLPTGSIDEKDVTGMSMGNKVQLPYSMQLGSGTYDLKPGLTYTNSQPTYSWGAQTIATIRLDENDNDYSLGDRIMATAWYARPFADTFSWSLRGAYEYWGDVDGEDKKLNPMMKNMVPTADPDLRGGQRVDLAAGVNWIIPGSATNRLALELIKPVYQDLNGPQMETDYSLVLGWQLSL</sequence>
<organism evidence="2 3">
    <name type="scientific">Oceanicoccus sagamiensis</name>
    <dbReference type="NCBI Taxonomy" id="716816"/>
    <lineage>
        <taxon>Bacteria</taxon>
        <taxon>Pseudomonadati</taxon>
        <taxon>Pseudomonadota</taxon>
        <taxon>Gammaproteobacteria</taxon>
        <taxon>Cellvibrionales</taxon>
        <taxon>Spongiibacteraceae</taxon>
        <taxon>Oceanicoccus</taxon>
    </lineage>
</organism>
<dbReference type="KEGG" id="osg:BST96_06820"/>
<protein>
    <submittedName>
        <fullName evidence="2">Alpha amylase</fullName>
    </submittedName>
</protein>
<evidence type="ECO:0000256" key="1">
    <source>
        <dbReference type="SAM" id="SignalP"/>
    </source>
</evidence>
<keyword evidence="1" id="KW-0732">Signal</keyword>
<feature type="signal peptide" evidence="1">
    <location>
        <begin position="1"/>
        <end position="22"/>
    </location>
</feature>
<dbReference type="EMBL" id="CP019343">
    <property type="protein sequence ID" value="ARN73851.1"/>
    <property type="molecule type" value="Genomic_DNA"/>
</dbReference>
<dbReference type="RefSeq" id="WP_085757971.1">
    <property type="nucleotide sequence ID" value="NZ_CP019343.1"/>
</dbReference>